<organism evidence="1 2">
    <name type="scientific">Haemophilus parainfluenzae HK2019</name>
    <dbReference type="NCBI Taxonomy" id="1095746"/>
    <lineage>
        <taxon>Bacteria</taxon>
        <taxon>Pseudomonadati</taxon>
        <taxon>Pseudomonadota</taxon>
        <taxon>Gammaproteobacteria</taxon>
        <taxon>Pasteurellales</taxon>
        <taxon>Pasteurellaceae</taxon>
        <taxon>Haemophilus</taxon>
    </lineage>
</organism>
<dbReference type="EMBL" id="AJTC01000028">
    <property type="protein sequence ID" value="EIJ30007.1"/>
    <property type="molecule type" value="Genomic_DNA"/>
</dbReference>
<evidence type="ECO:0000313" key="2">
    <source>
        <dbReference type="Proteomes" id="UP000003778"/>
    </source>
</evidence>
<keyword evidence="2" id="KW-1185">Reference proteome</keyword>
<accession>A0ABP2NWU6</accession>
<reference evidence="1 2" key="1">
    <citation type="submission" date="2012-04" db="EMBL/GenBank/DDBJ databases">
        <authorList>
            <person name="Durkin A.S."/>
            <person name="McCorrison J."/>
            <person name="Torralba M."/>
            <person name="Gillis M."/>
            <person name="Methe B."/>
            <person name="Sutton G."/>
            <person name="Nelson K.E."/>
        </authorList>
    </citation>
    <scope>NUCLEOTIDE SEQUENCE [LARGE SCALE GENOMIC DNA]</scope>
    <source>
        <strain evidence="1 2">HK2019</strain>
    </source>
</reference>
<proteinExistence type="predicted"/>
<dbReference type="Proteomes" id="UP000003778">
    <property type="component" value="Unassembled WGS sequence"/>
</dbReference>
<evidence type="ECO:0000313" key="1">
    <source>
        <dbReference type="EMBL" id="EIJ30007.1"/>
    </source>
</evidence>
<gene>
    <name evidence="1" type="ORF">HMPREF1119_1280</name>
</gene>
<comment type="caution">
    <text evidence="1">The sequence shown here is derived from an EMBL/GenBank/DDBJ whole genome shotgun (WGS) entry which is preliminary data.</text>
</comment>
<name>A0ABP2NWU6_HAEPA</name>
<protein>
    <submittedName>
        <fullName evidence="1">Uncharacterized protein</fullName>
    </submittedName>
</protein>
<sequence length="63" mass="7143">MPALPKPIIRFCVCIICLREMMDCAPIIDLIDLFLQEIFAKSPKIPLNVLVGFWGILQRSQAV</sequence>